<dbReference type="RefSeq" id="WP_147096682.1">
    <property type="nucleotide sequence ID" value="NZ_JBHUFH010000002.1"/>
</dbReference>
<dbReference type="EMBL" id="VOPL01000001">
    <property type="protein sequence ID" value="TXB71184.1"/>
    <property type="molecule type" value="Genomic_DNA"/>
</dbReference>
<evidence type="ECO:0000313" key="6">
    <source>
        <dbReference type="Proteomes" id="UP000321562"/>
    </source>
</evidence>
<feature type="transmembrane region" description="Helical" evidence="3">
    <location>
        <begin position="401"/>
        <end position="423"/>
    </location>
</feature>
<dbReference type="OrthoDB" id="345640at2"/>
<proteinExistence type="predicted"/>
<keyword evidence="1 3" id="KW-0472">Membrane</keyword>
<dbReference type="GO" id="GO:0016020">
    <property type="term" value="C:membrane"/>
    <property type="evidence" value="ECO:0007669"/>
    <property type="project" value="UniProtKB-UniRule"/>
</dbReference>
<evidence type="ECO:0000259" key="4">
    <source>
        <dbReference type="PROSITE" id="PS51123"/>
    </source>
</evidence>
<accession>A0A5C6S9X4</accession>
<dbReference type="CDD" id="cd07185">
    <property type="entry name" value="OmpA_C-like"/>
    <property type="match status" value="1"/>
</dbReference>
<feature type="domain" description="OmpA-like" evidence="4">
    <location>
        <begin position="484"/>
        <end position="605"/>
    </location>
</feature>
<evidence type="ECO:0000256" key="2">
    <source>
        <dbReference type="SAM" id="MobiDB-lite"/>
    </source>
</evidence>
<feature type="region of interest" description="Disordered" evidence="2">
    <location>
        <begin position="570"/>
        <end position="594"/>
    </location>
</feature>
<dbReference type="AlphaFoldDB" id="A0A5C6S9X4"/>
<dbReference type="InterPro" id="IPR017732">
    <property type="entry name" value="T4/T6SS_DotU"/>
</dbReference>
<feature type="region of interest" description="Disordered" evidence="2">
    <location>
        <begin position="618"/>
        <end position="647"/>
    </location>
</feature>
<dbReference type="PROSITE" id="PS51123">
    <property type="entry name" value="OMPA_2"/>
    <property type="match status" value="1"/>
</dbReference>
<keyword evidence="3" id="KW-0812">Transmembrane</keyword>
<keyword evidence="3" id="KW-1133">Transmembrane helix</keyword>
<dbReference type="SUPFAM" id="SSF103088">
    <property type="entry name" value="OmpA-like"/>
    <property type="match status" value="1"/>
</dbReference>
<dbReference type="Gene3D" id="3.30.1330.60">
    <property type="entry name" value="OmpA-like domain"/>
    <property type="match status" value="1"/>
</dbReference>
<dbReference type="NCBIfam" id="TIGR03349">
    <property type="entry name" value="IV_VI_DotU"/>
    <property type="match status" value="1"/>
</dbReference>
<protein>
    <submittedName>
        <fullName evidence="5">OmpA family protein</fullName>
    </submittedName>
</protein>
<name>A0A5C6S9X4_9RHOB</name>
<sequence>MAGRGGDDDDRTDLGSGPARPHRDPQGGARRGPSDAGDQGRAGSPFGTGQPGAQGQSPFGGYQQAGSDDRTVIGGPLSAPGQQPPYPGGYPASTPQAQGGYRPAASQPSGGTWVGAPSSSPAPSGSPFPGAPGNASGGQAYQGGYPGGYQPGPQSAAGGGSASPFDQSGQIGRAAGQRDEGFFPQYHQPDTTPRAATPRIPLHEALQVRDLGAASSSNPLLAAAASLLILLGRLRTGLVELQVAPLMEHVTREIERFEHNARAAGADPHEVLVAKYALSGTADDIVQNLPGGNRGDWQQYSMVARFFHKRDSGVGFFQEVEKALQAPAQRYNLLELMLVCLSLGFEGQFRTAPNGSVQLARYRGAIYESLRRVKPRPDEDISVTWAPVEQGRRRRFGAIPIPAMAGIAAVALLAIFATLSTLINRDGSAVAAEMRALHQGAPALQIDRTTQIAYEAPATTQLQRIRDAFADEIADGRVTVEEKGDYIAIRVGNLQLFDTGNVDVKPGFTELAARIAEVLNAETGPILIEGHTDNVPMSGLGQYKDNYQLSQARADAVSTVLSPLLGDAARMTSTGRGEDDPVGDNSTDAGRSENRRVEIMLAREGTFGAPVAEVDGNLAAAGDSAAPTDAGQPAADQAPAAQTETAQ</sequence>
<dbReference type="InterPro" id="IPR038522">
    <property type="entry name" value="T4/T6SS_DotU_sf"/>
</dbReference>
<dbReference type="PANTHER" id="PTHR30329:SF19">
    <property type="entry name" value="OUTER MEMBRANE PROTEIN, OMPA FAMILY"/>
    <property type="match status" value="1"/>
</dbReference>
<feature type="compositionally biased region" description="Gly residues" evidence="2">
    <location>
        <begin position="140"/>
        <end position="150"/>
    </location>
</feature>
<dbReference type="InterPro" id="IPR036737">
    <property type="entry name" value="OmpA-like_sf"/>
</dbReference>
<evidence type="ECO:0000256" key="1">
    <source>
        <dbReference type="PROSITE-ProRule" id="PRU00473"/>
    </source>
</evidence>
<dbReference type="InterPro" id="IPR050330">
    <property type="entry name" value="Bact_OuterMem_StrucFunc"/>
</dbReference>
<organism evidence="5 6">
    <name type="scientific">Paracoccus aurantiacus</name>
    <dbReference type="NCBI Taxonomy" id="2599412"/>
    <lineage>
        <taxon>Bacteria</taxon>
        <taxon>Pseudomonadati</taxon>
        <taxon>Pseudomonadota</taxon>
        <taxon>Alphaproteobacteria</taxon>
        <taxon>Rhodobacterales</taxon>
        <taxon>Paracoccaceae</taxon>
        <taxon>Paracoccus</taxon>
    </lineage>
</organism>
<feature type="region of interest" description="Disordered" evidence="2">
    <location>
        <begin position="1"/>
        <end position="172"/>
    </location>
</feature>
<dbReference type="InterPro" id="IPR006665">
    <property type="entry name" value="OmpA-like"/>
</dbReference>
<dbReference type="Pfam" id="PF09850">
    <property type="entry name" value="DotU"/>
    <property type="match status" value="1"/>
</dbReference>
<dbReference type="Pfam" id="PF00691">
    <property type="entry name" value="OmpA"/>
    <property type="match status" value="1"/>
</dbReference>
<dbReference type="NCBIfam" id="NF038228">
    <property type="entry name" value="IcmH_DotU_IVB"/>
    <property type="match status" value="1"/>
</dbReference>
<comment type="caution">
    <text evidence="5">The sequence shown here is derived from an EMBL/GenBank/DDBJ whole genome shotgun (WGS) entry which is preliminary data.</text>
</comment>
<keyword evidence="6" id="KW-1185">Reference proteome</keyword>
<reference evidence="5 6" key="1">
    <citation type="submission" date="2019-08" db="EMBL/GenBank/DDBJ databases">
        <authorList>
            <person name="Ye J."/>
        </authorList>
    </citation>
    <scope>NUCLEOTIDE SEQUENCE [LARGE SCALE GENOMIC DNA]</scope>
    <source>
        <strain evidence="5 6">TK008</strain>
    </source>
</reference>
<evidence type="ECO:0000256" key="3">
    <source>
        <dbReference type="SAM" id="Phobius"/>
    </source>
</evidence>
<dbReference type="Proteomes" id="UP000321562">
    <property type="component" value="Unassembled WGS sequence"/>
</dbReference>
<feature type="compositionally biased region" description="Low complexity" evidence="2">
    <location>
        <begin position="619"/>
        <end position="647"/>
    </location>
</feature>
<dbReference type="Gene3D" id="1.25.40.590">
    <property type="entry name" value="Type IV / VI secretion system, DotU"/>
    <property type="match status" value="1"/>
</dbReference>
<gene>
    <name evidence="5" type="ORF">FQV27_04895</name>
</gene>
<dbReference type="PANTHER" id="PTHR30329">
    <property type="entry name" value="STATOR ELEMENT OF FLAGELLAR MOTOR COMPLEX"/>
    <property type="match status" value="1"/>
</dbReference>
<evidence type="ECO:0000313" key="5">
    <source>
        <dbReference type="EMBL" id="TXB71184.1"/>
    </source>
</evidence>